<sequence>MIRDSNFIRRAQIYLSPYSSPDFMIIGAAKSGTTSLFHYLAQHPEILAAKQKEPAYFDWHYNKGLKWYLSQFPLKKKKKSKLTFEATPSYLLKEEIPLKINKLYPKMKFIIILRNPIERAYSQWNFFHNSNFVQGKEMYDSRSFENAIKSELKGLPLPFYWQYLKTGLYAEQIKRWYKLFSPSSFLILNFEELKDNPKNLLQQCTQFLNVSEFYQDFVKSDDAIPNLHKTAKYENRKLRIHNYNNYNRNINARIYEQLEDYYDQPNKDLSKLIDINFSWLDS</sequence>
<evidence type="ECO:0000256" key="1">
    <source>
        <dbReference type="ARBA" id="ARBA00022679"/>
    </source>
</evidence>
<evidence type="ECO:0000313" key="4">
    <source>
        <dbReference type="EMBL" id="MDG4946645.1"/>
    </source>
</evidence>
<dbReference type="RefSeq" id="WP_304421001.1">
    <property type="nucleotide sequence ID" value="NZ_JANCMU010000006.1"/>
</dbReference>
<dbReference type="InterPro" id="IPR037359">
    <property type="entry name" value="NST/OST"/>
</dbReference>
<dbReference type="Gene3D" id="3.40.50.300">
    <property type="entry name" value="P-loop containing nucleotide triphosphate hydrolases"/>
    <property type="match status" value="1"/>
</dbReference>
<dbReference type="InterPro" id="IPR000863">
    <property type="entry name" value="Sulfotransferase_dom"/>
</dbReference>
<evidence type="ECO:0000259" key="3">
    <source>
        <dbReference type="Pfam" id="PF00685"/>
    </source>
</evidence>
<keyword evidence="2" id="KW-0325">Glycoprotein</keyword>
<feature type="domain" description="Sulfotransferase" evidence="3">
    <location>
        <begin position="21"/>
        <end position="249"/>
    </location>
</feature>
<reference evidence="4" key="1">
    <citation type="submission" date="2022-07" db="EMBL/GenBank/DDBJ databases">
        <title>Description and genome-wide analysis of Profundicola chukchiensis gen. nov., sp. nov., marine bacteria isolated from bottom sediments of the Chukchi Sea.</title>
        <authorList>
            <person name="Romanenko L."/>
            <person name="Otstavnykh N."/>
            <person name="Kurilenko V."/>
            <person name="Eremeev V."/>
            <person name="Velansky P."/>
            <person name="Mikhailov V."/>
            <person name="Isaeva M."/>
        </authorList>
    </citation>
    <scope>NUCLEOTIDE SEQUENCE</scope>
    <source>
        <strain evidence="4">KMM 9713</strain>
    </source>
</reference>
<dbReference type="InterPro" id="IPR027417">
    <property type="entry name" value="P-loop_NTPase"/>
</dbReference>
<comment type="caution">
    <text evidence="4">The sequence shown here is derived from an EMBL/GenBank/DDBJ whole genome shotgun (WGS) entry which is preliminary data.</text>
</comment>
<dbReference type="PANTHER" id="PTHR10605">
    <property type="entry name" value="HEPARAN SULFATE SULFOTRANSFERASE"/>
    <property type="match status" value="1"/>
</dbReference>
<name>A0A9X4MZQ9_9FLAO</name>
<evidence type="ECO:0000313" key="5">
    <source>
        <dbReference type="Proteomes" id="UP001152599"/>
    </source>
</evidence>
<proteinExistence type="predicted"/>
<dbReference type="Proteomes" id="UP001152599">
    <property type="component" value="Unassembled WGS sequence"/>
</dbReference>
<dbReference type="EMBL" id="JANCMU010000006">
    <property type="protein sequence ID" value="MDG4946645.1"/>
    <property type="molecule type" value="Genomic_DNA"/>
</dbReference>
<protein>
    <submittedName>
        <fullName evidence="4">Sulfotransferase domain-containing protein</fullName>
    </submittedName>
</protein>
<dbReference type="AlphaFoldDB" id="A0A9X4MZQ9"/>
<dbReference type="PANTHER" id="PTHR10605:SF56">
    <property type="entry name" value="BIFUNCTIONAL HEPARAN SULFATE N-DEACETYLASE_N-SULFOTRANSFERASE"/>
    <property type="match status" value="1"/>
</dbReference>
<keyword evidence="1" id="KW-0808">Transferase</keyword>
<accession>A0A9X4MZQ9</accession>
<dbReference type="SUPFAM" id="SSF52540">
    <property type="entry name" value="P-loop containing nucleoside triphosphate hydrolases"/>
    <property type="match status" value="1"/>
</dbReference>
<dbReference type="Pfam" id="PF00685">
    <property type="entry name" value="Sulfotransfer_1"/>
    <property type="match status" value="1"/>
</dbReference>
<keyword evidence="5" id="KW-1185">Reference proteome</keyword>
<dbReference type="GO" id="GO:0008146">
    <property type="term" value="F:sulfotransferase activity"/>
    <property type="evidence" value="ECO:0007669"/>
    <property type="project" value="InterPro"/>
</dbReference>
<gene>
    <name evidence="4" type="ORF">NMK71_09475</name>
</gene>
<evidence type="ECO:0000256" key="2">
    <source>
        <dbReference type="ARBA" id="ARBA00023180"/>
    </source>
</evidence>
<organism evidence="4 5">
    <name type="scientific">Profundicola chukchiensis</name>
    <dbReference type="NCBI Taxonomy" id="2961959"/>
    <lineage>
        <taxon>Bacteria</taxon>
        <taxon>Pseudomonadati</taxon>
        <taxon>Bacteroidota</taxon>
        <taxon>Flavobacteriia</taxon>
        <taxon>Flavobacteriales</taxon>
        <taxon>Weeksellaceae</taxon>
        <taxon>Profundicola</taxon>
    </lineage>
</organism>